<gene>
    <name evidence="2" type="ORF">APZ42_007611</name>
</gene>
<protein>
    <recommendedName>
        <fullName evidence="1">Protein kinase domain-containing protein</fullName>
    </recommendedName>
</protein>
<dbReference type="GO" id="GO:0070059">
    <property type="term" value="P:intrinsic apoptotic signaling pathway in response to endoplasmic reticulum stress"/>
    <property type="evidence" value="ECO:0007669"/>
    <property type="project" value="TreeGrafter"/>
</dbReference>
<evidence type="ECO:0000259" key="1">
    <source>
        <dbReference type="PROSITE" id="PS50011"/>
    </source>
</evidence>
<dbReference type="GO" id="GO:0004674">
    <property type="term" value="F:protein serine/threonine kinase activity"/>
    <property type="evidence" value="ECO:0007669"/>
    <property type="project" value="InterPro"/>
</dbReference>
<dbReference type="GO" id="GO:1990604">
    <property type="term" value="C:IRE1-TRAF2-ASK1 complex"/>
    <property type="evidence" value="ECO:0007669"/>
    <property type="project" value="TreeGrafter"/>
</dbReference>
<dbReference type="SUPFAM" id="SSF56112">
    <property type="entry name" value="Protein kinase-like (PK-like)"/>
    <property type="match status" value="1"/>
</dbReference>
<dbReference type="PANTHER" id="PTHR13954">
    <property type="entry name" value="IRE1-RELATED"/>
    <property type="match status" value="1"/>
</dbReference>
<dbReference type="InterPro" id="IPR045133">
    <property type="entry name" value="IRE1/2-like"/>
</dbReference>
<feature type="domain" description="Protein kinase" evidence="1">
    <location>
        <begin position="1"/>
        <end position="184"/>
    </location>
</feature>
<evidence type="ECO:0000313" key="2">
    <source>
        <dbReference type="EMBL" id="KZR97489.1"/>
    </source>
</evidence>
<dbReference type="Pfam" id="PF00069">
    <property type="entry name" value="Pkinase"/>
    <property type="match status" value="1"/>
</dbReference>
<comment type="caution">
    <text evidence="2">The sequence shown here is derived from an EMBL/GenBank/DDBJ whole genome shotgun (WGS) entry which is preliminary data.</text>
</comment>
<accession>A0A164F714</accession>
<organism evidence="2 3">
    <name type="scientific">Daphnia magna</name>
    <dbReference type="NCBI Taxonomy" id="35525"/>
    <lineage>
        <taxon>Eukaryota</taxon>
        <taxon>Metazoa</taxon>
        <taxon>Ecdysozoa</taxon>
        <taxon>Arthropoda</taxon>
        <taxon>Crustacea</taxon>
        <taxon>Branchiopoda</taxon>
        <taxon>Diplostraca</taxon>
        <taxon>Cladocera</taxon>
        <taxon>Anomopoda</taxon>
        <taxon>Daphniidae</taxon>
        <taxon>Daphnia</taxon>
    </lineage>
</organism>
<dbReference type="AlphaFoldDB" id="A0A164F714"/>
<dbReference type="InterPro" id="IPR000719">
    <property type="entry name" value="Prot_kinase_dom"/>
</dbReference>
<dbReference type="PROSITE" id="PS50011">
    <property type="entry name" value="PROTEIN_KINASE_DOM"/>
    <property type="match status" value="1"/>
</dbReference>
<feature type="non-terminal residue" evidence="2">
    <location>
        <position position="184"/>
    </location>
</feature>
<dbReference type="GO" id="GO:0036498">
    <property type="term" value="P:IRE1-mediated unfolded protein response"/>
    <property type="evidence" value="ECO:0007669"/>
    <property type="project" value="TreeGrafter"/>
</dbReference>
<dbReference type="GO" id="GO:0004521">
    <property type="term" value="F:RNA endonuclease activity"/>
    <property type="evidence" value="ECO:0007669"/>
    <property type="project" value="InterPro"/>
</dbReference>
<dbReference type="GO" id="GO:0005524">
    <property type="term" value="F:ATP binding"/>
    <property type="evidence" value="ECO:0007669"/>
    <property type="project" value="InterPro"/>
</dbReference>
<feature type="non-terminal residue" evidence="2">
    <location>
        <position position="1"/>
    </location>
</feature>
<dbReference type="EMBL" id="LRGB01021229">
    <property type="protein sequence ID" value="KZR97489.1"/>
    <property type="molecule type" value="Genomic_DNA"/>
</dbReference>
<dbReference type="InterPro" id="IPR011009">
    <property type="entry name" value="Kinase-like_dom_sf"/>
</dbReference>
<dbReference type="GO" id="GO:0051082">
    <property type="term" value="F:unfolded protein binding"/>
    <property type="evidence" value="ECO:0007669"/>
    <property type="project" value="TreeGrafter"/>
</dbReference>
<dbReference type="SMART" id="SM00220">
    <property type="entry name" value="S_TKc"/>
    <property type="match status" value="1"/>
</dbReference>
<dbReference type="OrthoDB" id="6367533at2759"/>
<dbReference type="STRING" id="35525.A0A164F714"/>
<dbReference type="Proteomes" id="UP000076858">
    <property type="component" value="Unassembled WGS sequence"/>
</dbReference>
<proteinExistence type="predicted"/>
<dbReference type="Gene3D" id="1.10.510.10">
    <property type="entry name" value="Transferase(Phosphotransferase) domain 1"/>
    <property type="match status" value="1"/>
</dbReference>
<name>A0A164F714_9CRUS</name>
<evidence type="ECO:0000313" key="3">
    <source>
        <dbReference type="Proteomes" id="UP000076858"/>
    </source>
</evidence>
<sequence>VRVFRVHKNKEEAMLKLNHPNIVKHIRCGNDDDYISYELEPCVTSLDQLFLDPNDPKKYNGQMPHHIDALLQLALGLEHIHSKNLVHGDIQPENVLISVESAGKDETTLKWAKFELTRNVSERGKGKTHQLGGNNAWLAPELLSLEPNSNAKEINYNEAAMSDIFSLGLVFGSLFLNGEHLYGF</sequence>
<keyword evidence="3" id="KW-1185">Reference proteome</keyword>
<reference evidence="2 3" key="1">
    <citation type="submission" date="2016-03" db="EMBL/GenBank/DDBJ databases">
        <title>EvidentialGene: Evidence-directed Construction of Genes on Genomes.</title>
        <authorList>
            <person name="Gilbert D.G."/>
            <person name="Choi J.-H."/>
            <person name="Mockaitis K."/>
            <person name="Colbourne J."/>
            <person name="Pfrender M."/>
        </authorList>
    </citation>
    <scope>NUCLEOTIDE SEQUENCE [LARGE SCALE GENOMIC DNA]</scope>
    <source>
        <strain evidence="2 3">Xinb3</strain>
        <tissue evidence="2">Complete organism</tissue>
    </source>
</reference>
<dbReference type="PANTHER" id="PTHR13954:SF6">
    <property type="entry name" value="NON-SPECIFIC SERINE_THREONINE PROTEIN KINASE"/>
    <property type="match status" value="1"/>
</dbReference>